<dbReference type="OrthoDB" id="10056939at2759"/>
<dbReference type="PANTHER" id="PTHR11850">
    <property type="entry name" value="HOMEOBOX PROTEIN TRANSCRIPTION FACTORS"/>
    <property type="match status" value="1"/>
</dbReference>
<evidence type="ECO:0000256" key="3">
    <source>
        <dbReference type="ARBA" id="ARBA00023242"/>
    </source>
</evidence>
<dbReference type="GO" id="GO:0006355">
    <property type="term" value="P:regulation of DNA-templated transcription"/>
    <property type="evidence" value="ECO:0007669"/>
    <property type="project" value="InterPro"/>
</dbReference>
<evidence type="ECO:0000256" key="5">
    <source>
        <dbReference type="SAM" id="MobiDB-lite"/>
    </source>
</evidence>
<evidence type="ECO:0000256" key="2">
    <source>
        <dbReference type="ARBA" id="ARBA00023155"/>
    </source>
</evidence>
<feature type="region of interest" description="Disordered" evidence="5">
    <location>
        <begin position="59"/>
        <end position="106"/>
    </location>
</feature>
<keyword evidence="1 4" id="KW-0238">DNA-binding</keyword>
<gene>
    <name evidence="7" type="ORF">J8A68_002231</name>
</gene>
<dbReference type="GeneID" id="73469032"/>
<dbReference type="InterPro" id="IPR001356">
    <property type="entry name" value="HD"/>
</dbReference>
<sequence>RDKMALQDYDKLDREYRSMVPWSALQSTCEEEDRRKSPLSPPALPTFYGVATTPVGQIHPRANSYPIAGRHPPPDIRHGIMTHNSSGHDHSSSVGELDSPPTKRMTRKRFPEEIINILLKWWNDHLNHPYPNSFEMSQLMMVTGLNKQQLRSWFQYAR</sequence>
<comment type="caution">
    <text evidence="7">The sequence shown here is derived from an EMBL/GenBank/DDBJ whole genome shotgun (WGS) entry which is preliminary data.</text>
</comment>
<evidence type="ECO:0000313" key="7">
    <source>
        <dbReference type="EMBL" id="KAG7664261.1"/>
    </source>
</evidence>
<dbReference type="AlphaFoldDB" id="A0A8J5UPK9"/>
<evidence type="ECO:0000313" key="8">
    <source>
        <dbReference type="Proteomes" id="UP000694255"/>
    </source>
</evidence>
<accession>A0A8J5UPK9</accession>
<evidence type="ECO:0000259" key="6">
    <source>
        <dbReference type="PROSITE" id="PS50071"/>
    </source>
</evidence>
<keyword evidence="3 4" id="KW-0539">Nucleus</keyword>
<dbReference type="EMBL" id="JAGSYN010000101">
    <property type="protein sequence ID" value="KAG7664261.1"/>
    <property type="molecule type" value="Genomic_DNA"/>
</dbReference>
<dbReference type="PROSITE" id="PS50071">
    <property type="entry name" value="HOMEOBOX_2"/>
    <property type="match status" value="1"/>
</dbReference>
<dbReference type="InterPro" id="IPR050224">
    <property type="entry name" value="TALE_homeobox"/>
</dbReference>
<dbReference type="InterPro" id="IPR008422">
    <property type="entry name" value="KN_HD"/>
</dbReference>
<organism evidence="7 8">
    <name type="scientific">[Candida] subhashii</name>
    <dbReference type="NCBI Taxonomy" id="561895"/>
    <lineage>
        <taxon>Eukaryota</taxon>
        <taxon>Fungi</taxon>
        <taxon>Dikarya</taxon>
        <taxon>Ascomycota</taxon>
        <taxon>Saccharomycotina</taxon>
        <taxon>Pichiomycetes</taxon>
        <taxon>Debaryomycetaceae</taxon>
        <taxon>Spathaspora</taxon>
    </lineage>
</organism>
<evidence type="ECO:0000256" key="1">
    <source>
        <dbReference type="ARBA" id="ARBA00023125"/>
    </source>
</evidence>
<feature type="domain" description="Homeobox" evidence="6">
    <location>
        <begin position="101"/>
        <end position="158"/>
    </location>
</feature>
<comment type="subcellular location">
    <subcellularLocation>
        <location evidence="4">Nucleus</location>
    </subcellularLocation>
</comment>
<dbReference type="GO" id="GO:0005634">
    <property type="term" value="C:nucleus"/>
    <property type="evidence" value="ECO:0007669"/>
    <property type="project" value="UniProtKB-SubCell"/>
</dbReference>
<proteinExistence type="predicted"/>
<dbReference type="Proteomes" id="UP000694255">
    <property type="component" value="Unassembled WGS sequence"/>
</dbReference>
<evidence type="ECO:0000256" key="4">
    <source>
        <dbReference type="PROSITE-ProRule" id="PRU00108"/>
    </source>
</evidence>
<name>A0A8J5UPK9_9ASCO</name>
<reference evidence="7 8" key="1">
    <citation type="journal article" date="2021" name="DNA Res.">
        <title>Genome analysis of Candida subhashii reveals its hybrid nature and dual mitochondrial genome conformations.</title>
        <authorList>
            <person name="Mixao V."/>
            <person name="Hegedusova E."/>
            <person name="Saus E."/>
            <person name="Pryszcz L.P."/>
            <person name="Cillingova A."/>
            <person name="Nosek J."/>
            <person name="Gabaldon T."/>
        </authorList>
    </citation>
    <scope>NUCLEOTIDE SEQUENCE [LARGE SCALE GENOMIC DNA]</scope>
    <source>
        <strain evidence="7 8">CBS 10753</strain>
    </source>
</reference>
<feature type="non-terminal residue" evidence="7">
    <location>
        <position position="1"/>
    </location>
</feature>
<dbReference type="Pfam" id="PF05920">
    <property type="entry name" value="Homeobox_KN"/>
    <property type="match status" value="1"/>
</dbReference>
<dbReference type="GO" id="GO:0003677">
    <property type="term" value="F:DNA binding"/>
    <property type="evidence" value="ECO:0007669"/>
    <property type="project" value="UniProtKB-UniRule"/>
</dbReference>
<keyword evidence="8" id="KW-1185">Reference proteome</keyword>
<keyword evidence="2 4" id="KW-0371">Homeobox</keyword>
<protein>
    <recommendedName>
        <fullName evidence="6">Homeobox domain-containing protein</fullName>
    </recommendedName>
</protein>
<dbReference type="RefSeq" id="XP_049264493.1">
    <property type="nucleotide sequence ID" value="XM_049405959.1"/>
</dbReference>
<dbReference type="CDD" id="cd00086">
    <property type="entry name" value="homeodomain"/>
    <property type="match status" value="1"/>
</dbReference>